<dbReference type="Proteomes" id="UP001152766">
    <property type="component" value="Unassembled WGS sequence"/>
</dbReference>
<dbReference type="Pfam" id="PF12587">
    <property type="entry name" value="DUF3761"/>
    <property type="match status" value="1"/>
</dbReference>
<comment type="caution">
    <text evidence="3">The sequence shown here is derived from an EMBL/GenBank/DDBJ whole genome shotgun (WGS) entry which is preliminary data.</text>
</comment>
<evidence type="ECO:0000256" key="2">
    <source>
        <dbReference type="SAM" id="SignalP"/>
    </source>
</evidence>
<evidence type="ECO:0000256" key="1">
    <source>
        <dbReference type="SAM" id="MobiDB-lite"/>
    </source>
</evidence>
<accession>A0A9X4LGH3</accession>
<keyword evidence="4" id="KW-1185">Reference proteome</keyword>
<feature type="chain" id="PRO_5040877477" evidence="2">
    <location>
        <begin position="21"/>
        <end position="163"/>
    </location>
</feature>
<reference evidence="3" key="1">
    <citation type="submission" date="2019-02" db="EMBL/GenBank/DDBJ databases">
        <title>Draft genome of the type strain Pelomonas aquatica CCUG 52575T.</title>
        <authorList>
            <person name="Gomila M."/>
            <person name="Lalucat J."/>
        </authorList>
    </citation>
    <scope>NUCLEOTIDE SEQUENCE</scope>
    <source>
        <strain evidence="3">CCUG 52575</strain>
    </source>
</reference>
<proteinExistence type="predicted"/>
<sequence length="163" mass="16284">MKALLISTLLAASMPLMALAAPPADAPAGTTGLCKDGSYYSGAKKGACRGHKGVKDWYGDAAAPAPATAPATAPAAKPVAAAPAPAPATAAAPAKTGKPQPPQPAATAAPGGGPGLVWANEKTKVYHCEGDRWYGKTKEGEYMKEADAKAKGFKGPRGKDCKA</sequence>
<evidence type="ECO:0000313" key="3">
    <source>
        <dbReference type="EMBL" id="MDG0863090.1"/>
    </source>
</evidence>
<feature type="compositionally biased region" description="Low complexity" evidence="1">
    <location>
        <begin position="61"/>
        <end position="98"/>
    </location>
</feature>
<dbReference type="EMBL" id="SGUG01000014">
    <property type="protein sequence ID" value="MDG0863090.1"/>
    <property type="molecule type" value="Genomic_DNA"/>
</dbReference>
<dbReference type="InterPro" id="IPR022236">
    <property type="entry name" value="DUF3761"/>
</dbReference>
<protein>
    <submittedName>
        <fullName evidence="3">DUF3761 domain-containing protein</fullName>
    </submittedName>
</protein>
<dbReference type="RefSeq" id="WP_268153310.1">
    <property type="nucleotide sequence ID" value="NZ_JAPPUW010000020.1"/>
</dbReference>
<organism evidence="3 4">
    <name type="scientific">Pelomonas aquatica</name>
    <dbReference type="NCBI Taxonomy" id="431058"/>
    <lineage>
        <taxon>Bacteria</taxon>
        <taxon>Pseudomonadati</taxon>
        <taxon>Pseudomonadota</taxon>
        <taxon>Betaproteobacteria</taxon>
        <taxon>Burkholderiales</taxon>
        <taxon>Sphaerotilaceae</taxon>
        <taxon>Roseateles</taxon>
    </lineage>
</organism>
<keyword evidence="2" id="KW-0732">Signal</keyword>
<feature type="signal peptide" evidence="2">
    <location>
        <begin position="1"/>
        <end position="20"/>
    </location>
</feature>
<dbReference type="AlphaFoldDB" id="A0A9X4LGH3"/>
<name>A0A9X4LGH3_9BURK</name>
<feature type="region of interest" description="Disordered" evidence="1">
    <location>
        <begin position="60"/>
        <end position="116"/>
    </location>
</feature>
<gene>
    <name evidence="3" type="ORF">EXJ73_11495</name>
</gene>
<evidence type="ECO:0000313" key="4">
    <source>
        <dbReference type="Proteomes" id="UP001152766"/>
    </source>
</evidence>